<sequence>MASTHTIVLHGPGEPLELSYPAETPLPELLDVIAQQMREGGVVSHPVAKGEARVHMSHVWAVSARPAKSASAKK</sequence>
<protein>
    <submittedName>
        <fullName evidence="1">Uncharacterized protein</fullName>
    </submittedName>
</protein>
<evidence type="ECO:0000313" key="1">
    <source>
        <dbReference type="EMBL" id="RKS80025.1"/>
    </source>
</evidence>
<accession>A0A420XT65</accession>
<organism evidence="1 2">
    <name type="scientific">Motilibacter peucedani</name>
    <dbReference type="NCBI Taxonomy" id="598650"/>
    <lineage>
        <taxon>Bacteria</taxon>
        <taxon>Bacillati</taxon>
        <taxon>Actinomycetota</taxon>
        <taxon>Actinomycetes</taxon>
        <taxon>Motilibacterales</taxon>
        <taxon>Motilibacteraceae</taxon>
        <taxon>Motilibacter</taxon>
    </lineage>
</organism>
<dbReference type="EMBL" id="RBWV01000009">
    <property type="protein sequence ID" value="RKS80025.1"/>
    <property type="molecule type" value="Genomic_DNA"/>
</dbReference>
<dbReference type="Proteomes" id="UP000281955">
    <property type="component" value="Unassembled WGS sequence"/>
</dbReference>
<gene>
    <name evidence="1" type="ORF">CLV35_0443</name>
</gene>
<dbReference type="AlphaFoldDB" id="A0A420XT65"/>
<proteinExistence type="predicted"/>
<name>A0A420XT65_9ACTN</name>
<keyword evidence="2" id="KW-1185">Reference proteome</keyword>
<evidence type="ECO:0000313" key="2">
    <source>
        <dbReference type="Proteomes" id="UP000281955"/>
    </source>
</evidence>
<comment type="caution">
    <text evidence="1">The sequence shown here is derived from an EMBL/GenBank/DDBJ whole genome shotgun (WGS) entry which is preliminary data.</text>
</comment>
<dbReference type="RefSeq" id="WP_121191765.1">
    <property type="nucleotide sequence ID" value="NZ_RBWV01000009.1"/>
</dbReference>
<reference evidence="1 2" key="1">
    <citation type="submission" date="2018-10" db="EMBL/GenBank/DDBJ databases">
        <title>Genomic Encyclopedia of Archaeal and Bacterial Type Strains, Phase II (KMG-II): from individual species to whole genera.</title>
        <authorList>
            <person name="Goeker M."/>
        </authorList>
    </citation>
    <scope>NUCLEOTIDE SEQUENCE [LARGE SCALE GENOMIC DNA]</scope>
    <source>
        <strain evidence="1 2">RP-AC37</strain>
    </source>
</reference>
<dbReference type="InParanoid" id="A0A420XT65"/>